<dbReference type="STRING" id="1123357.SAMN02745244_03481"/>
<evidence type="ECO:0000313" key="2">
    <source>
        <dbReference type="Proteomes" id="UP000184512"/>
    </source>
</evidence>
<accession>A0A1M6MWU7</accession>
<protein>
    <submittedName>
        <fullName evidence="1">5-methylcytosine-specific restriction enzyme subunit McrC</fullName>
    </submittedName>
</protein>
<dbReference type="RefSeq" id="WP_073190935.1">
    <property type="nucleotide sequence ID" value="NZ_FQZG01000098.1"/>
</dbReference>
<organism evidence="1 2">
    <name type="scientific">Tessaracoccus bendigoensis DSM 12906</name>
    <dbReference type="NCBI Taxonomy" id="1123357"/>
    <lineage>
        <taxon>Bacteria</taxon>
        <taxon>Bacillati</taxon>
        <taxon>Actinomycetota</taxon>
        <taxon>Actinomycetes</taxon>
        <taxon>Propionibacteriales</taxon>
        <taxon>Propionibacteriaceae</taxon>
        <taxon>Tessaracoccus</taxon>
    </lineage>
</organism>
<reference evidence="1 2" key="1">
    <citation type="submission" date="2016-11" db="EMBL/GenBank/DDBJ databases">
        <authorList>
            <person name="Jaros S."/>
            <person name="Januszkiewicz K."/>
            <person name="Wedrychowicz H."/>
        </authorList>
    </citation>
    <scope>NUCLEOTIDE SEQUENCE [LARGE SCALE GENOMIC DNA]</scope>
    <source>
        <strain evidence="1 2">DSM 12906</strain>
    </source>
</reference>
<dbReference type="OrthoDB" id="5148566at2"/>
<dbReference type="Proteomes" id="UP000184512">
    <property type="component" value="Unassembled WGS sequence"/>
</dbReference>
<dbReference type="PANTHER" id="PTHR38733:SF1">
    <property type="entry name" value="TYPE IV METHYL-DIRECTED RESTRICTION ENZYME ECOKMCRBC"/>
    <property type="match status" value="1"/>
</dbReference>
<dbReference type="InterPro" id="IPR019292">
    <property type="entry name" value="McrC"/>
</dbReference>
<dbReference type="PANTHER" id="PTHR38733">
    <property type="entry name" value="PROTEIN MCRC"/>
    <property type="match status" value="1"/>
</dbReference>
<name>A0A1M6MWU7_9ACTN</name>
<dbReference type="AlphaFoldDB" id="A0A1M6MWU7"/>
<gene>
    <name evidence="1" type="ORF">SAMN02745244_03481</name>
</gene>
<keyword evidence="2" id="KW-1185">Reference proteome</keyword>
<proteinExistence type="predicted"/>
<evidence type="ECO:0000313" key="1">
    <source>
        <dbReference type="EMBL" id="SHJ87860.1"/>
    </source>
</evidence>
<dbReference type="EMBL" id="FQZG01000098">
    <property type="protein sequence ID" value="SHJ87860.1"/>
    <property type="molecule type" value="Genomic_DNA"/>
</dbReference>
<dbReference type="Pfam" id="PF10117">
    <property type="entry name" value="McrBC"/>
    <property type="match status" value="1"/>
</dbReference>
<sequence length="407" mass="45205">MKTNPLILREGEPSRLIELSRGAAEALAAAGVAVVTPTMDPNRWLVAAGNQVGVARVDGLQVVIRPKIDINRLVFLMGYALRPSHWRGDLVSLDPELELPEALADAFLALARRALDQGLLKGYVTVDESLPVLRGRIRESEQLRRRFGRAVPLEVRYDEYSIDIPENQLLLAAAERLLRTPGVGDRHRGGLQRLRLQLADVSTPVRGTVPRWNPSRLNARYVPTLELAELVLAGRSFEQRVGDVVVTGYLLNMAKVFEDFVTVALRKSFRTHGGKSRLQFVTHLDEDETVPVKPDFVWLEQGVPRVVVDAKYKAEKPSGFPQADLYQMLAYCTVLGLSEGHLVYAKGYEEARTHVVRRAGVRIVVHTLDLESEPAELLAEVKRLAADCVTVELNSGQRQPARMGGQP</sequence>